<keyword evidence="10" id="KW-0067">ATP-binding</keyword>
<dbReference type="OrthoDB" id="9792991at2"/>
<dbReference type="RefSeq" id="WP_072892474.1">
    <property type="nucleotide sequence ID" value="NZ_FQVM01000002.1"/>
</dbReference>
<dbReference type="Gene3D" id="3.30.565.10">
    <property type="entry name" value="Histidine kinase-like ATPase, C-terminal domain"/>
    <property type="match status" value="1"/>
</dbReference>
<keyword evidence="13 15" id="KW-0472">Membrane</keyword>
<feature type="domain" description="HAMP" evidence="18">
    <location>
        <begin position="461"/>
        <end position="507"/>
    </location>
</feature>
<evidence type="ECO:0000259" key="17">
    <source>
        <dbReference type="PROSITE" id="PS50109"/>
    </source>
</evidence>
<dbReference type="Proteomes" id="UP000184035">
    <property type="component" value="Unassembled WGS sequence"/>
</dbReference>
<feature type="chain" id="PRO_5039671520" description="histidine kinase" evidence="16">
    <location>
        <begin position="30"/>
        <end position="736"/>
    </location>
</feature>
<feature type="signal peptide" evidence="16">
    <location>
        <begin position="1"/>
        <end position="29"/>
    </location>
</feature>
<dbReference type="SUPFAM" id="SSF47384">
    <property type="entry name" value="Homodimeric domain of signal transducing histidine kinase"/>
    <property type="match status" value="1"/>
</dbReference>
<keyword evidence="5" id="KW-0597">Phosphoprotein</keyword>
<keyword evidence="4" id="KW-1003">Cell membrane</keyword>
<comment type="subcellular location">
    <subcellularLocation>
        <location evidence="2">Cell membrane</location>
        <topology evidence="2">Multi-pass membrane protein</topology>
    </subcellularLocation>
</comment>
<dbReference type="Gene3D" id="6.10.340.10">
    <property type="match status" value="1"/>
</dbReference>
<dbReference type="EC" id="2.7.13.3" evidence="3"/>
<keyword evidence="20" id="KW-1185">Reference proteome</keyword>
<dbReference type="InterPro" id="IPR003661">
    <property type="entry name" value="HisK_dim/P_dom"/>
</dbReference>
<keyword evidence="8" id="KW-0547">Nucleotide-binding</keyword>
<dbReference type="SUPFAM" id="SSF55874">
    <property type="entry name" value="ATPase domain of HSP90 chaperone/DNA topoisomerase II/histidine kinase"/>
    <property type="match status" value="1"/>
</dbReference>
<comment type="catalytic activity">
    <reaction evidence="1">
        <text>ATP + protein L-histidine = ADP + protein N-phospho-L-histidine.</text>
        <dbReference type="EC" id="2.7.13.3"/>
    </reaction>
</comment>
<keyword evidence="14" id="KW-0175">Coiled coil</keyword>
<dbReference type="STRING" id="1533.SAMN05443638_10255"/>
<keyword evidence="7 15" id="KW-0812">Transmembrane</keyword>
<evidence type="ECO:0000256" key="9">
    <source>
        <dbReference type="ARBA" id="ARBA00022777"/>
    </source>
</evidence>
<dbReference type="Pfam" id="PF02518">
    <property type="entry name" value="HATPase_c"/>
    <property type="match status" value="1"/>
</dbReference>
<feature type="transmembrane region" description="Helical" evidence="15">
    <location>
        <begin position="408"/>
        <end position="429"/>
    </location>
</feature>
<feature type="transmembrane region" description="Helical" evidence="15">
    <location>
        <begin position="350"/>
        <end position="368"/>
    </location>
</feature>
<dbReference type="Pfam" id="PF00512">
    <property type="entry name" value="HisKA"/>
    <property type="match status" value="1"/>
</dbReference>
<dbReference type="InterPro" id="IPR003594">
    <property type="entry name" value="HATPase_dom"/>
</dbReference>
<evidence type="ECO:0000256" key="13">
    <source>
        <dbReference type="ARBA" id="ARBA00023136"/>
    </source>
</evidence>
<dbReference type="EMBL" id="FQVM01000002">
    <property type="protein sequence ID" value="SHE40389.1"/>
    <property type="molecule type" value="Genomic_DNA"/>
</dbReference>
<evidence type="ECO:0000259" key="18">
    <source>
        <dbReference type="PROSITE" id="PS50885"/>
    </source>
</evidence>
<organism evidence="19 20">
    <name type="scientific">Clostridium fallax</name>
    <dbReference type="NCBI Taxonomy" id="1533"/>
    <lineage>
        <taxon>Bacteria</taxon>
        <taxon>Bacillati</taxon>
        <taxon>Bacillota</taxon>
        <taxon>Clostridia</taxon>
        <taxon>Eubacteriales</taxon>
        <taxon>Clostridiaceae</taxon>
        <taxon>Clostridium</taxon>
    </lineage>
</organism>
<keyword evidence="11 15" id="KW-1133">Transmembrane helix</keyword>
<evidence type="ECO:0000256" key="3">
    <source>
        <dbReference type="ARBA" id="ARBA00012438"/>
    </source>
</evidence>
<keyword evidence="16" id="KW-0732">Signal</keyword>
<evidence type="ECO:0000256" key="10">
    <source>
        <dbReference type="ARBA" id="ARBA00022840"/>
    </source>
</evidence>
<dbReference type="InterPro" id="IPR003660">
    <property type="entry name" value="HAMP_dom"/>
</dbReference>
<dbReference type="GO" id="GO:0005886">
    <property type="term" value="C:plasma membrane"/>
    <property type="evidence" value="ECO:0007669"/>
    <property type="project" value="UniProtKB-SubCell"/>
</dbReference>
<feature type="coiled-coil region" evidence="14">
    <location>
        <begin position="114"/>
        <end position="201"/>
    </location>
</feature>
<feature type="transmembrane region" description="Helical" evidence="15">
    <location>
        <begin position="312"/>
        <end position="330"/>
    </location>
</feature>
<dbReference type="InterPro" id="IPR036890">
    <property type="entry name" value="HATPase_C_sf"/>
</dbReference>
<dbReference type="InterPro" id="IPR005467">
    <property type="entry name" value="His_kinase_dom"/>
</dbReference>
<keyword evidence="6" id="KW-0808">Transferase</keyword>
<evidence type="ECO:0000313" key="19">
    <source>
        <dbReference type="EMBL" id="SHE40389.1"/>
    </source>
</evidence>
<dbReference type="PANTHER" id="PTHR45528:SF1">
    <property type="entry name" value="SENSOR HISTIDINE KINASE CPXA"/>
    <property type="match status" value="1"/>
</dbReference>
<sequence>MDIKWKNNKLLKQLLALIILSFCMTFALAEGITLDHSKRYFGEKGFATYLNGYINEFRLNLVNYFYDTKEKDSTINRITKSTFEEQNQKLKDYENSLDDDFDYRIREAENSNNLDQKVNLIHEKNDKLNQYKAENYIKSEKDIRANVEEEIEKRYDTTKGNVEKYKNLDYLILNTNSKQYMSNLEGTLEEVEDKIKKINENQIEFIFDEDLSGRYNSIIKIKNKEIIDNDGLKETDGDILNIYIRVHENIKSGDQIYIANSLYKKLIDKSIVQGIILLVSVVFAILTLFYINKNNLWSYCGVFEQSIRRLWIEFRILGIILLYYFGKPSYNWVVDYYNGRFIESMNTTKFIFMAICILMTIYLIRDIIYCKKNNIKVNSILYKLVSNLYKLFLNIKKTYMRKSIGKKFIIMFLGLIIIEFIILWIIILDFYCTEFILLVAFIMILFDILIFIIIYRPLSYLDQIITDTENMAEGNLDSGIEERGKGQLSKLAHNINNLSDGLRESISKEMKSERLKSELITNVSHDLKTPLTSIINYVDLLKKEEDIGVIRDYIEILDRKSQRLKLLIQDLFEVSKASSGALDMNIEKIEINSLLKQTLAEFDDKINNSKLDFKIKLQKEKIYVMADGKKTWRVFENLISNILKYSLEGSRVYITLDKEDDYVKIAMKNISSYEMDFNPDEISERFKRADDSRNTEGSGLGLAIAKSFIELQKGYFNIDIDGDLFKAIIKLPMVRE</sequence>
<evidence type="ECO:0000256" key="5">
    <source>
        <dbReference type="ARBA" id="ARBA00022553"/>
    </source>
</evidence>
<dbReference type="PANTHER" id="PTHR45528">
    <property type="entry name" value="SENSOR HISTIDINE KINASE CPXA"/>
    <property type="match status" value="1"/>
</dbReference>
<keyword evidence="12" id="KW-0902">Two-component regulatory system</keyword>
<dbReference type="PROSITE" id="PS50885">
    <property type="entry name" value="HAMP"/>
    <property type="match status" value="1"/>
</dbReference>
<evidence type="ECO:0000256" key="12">
    <source>
        <dbReference type="ARBA" id="ARBA00023012"/>
    </source>
</evidence>
<dbReference type="AlphaFoldDB" id="A0A1M4T7D9"/>
<feature type="transmembrane region" description="Helical" evidence="15">
    <location>
        <begin position="271"/>
        <end position="291"/>
    </location>
</feature>
<dbReference type="SMART" id="SM00388">
    <property type="entry name" value="HisKA"/>
    <property type="match status" value="1"/>
</dbReference>
<dbReference type="Gene3D" id="1.10.287.130">
    <property type="match status" value="1"/>
</dbReference>
<dbReference type="PROSITE" id="PS50109">
    <property type="entry name" value="HIS_KIN"/>
    <property type="match status" value="1"/>
</dbReference>
<evidence type="ECO:0000256" key="6">
    <source>
        <dbReference type="ARBA" id="ARBA00022679"/>
    </source>
</evidence>
<dbReference type="InterPro" id="IPR050398">
    <property type="entry name" value="HssS/ArlS-like"/>
</dbReference>
<evidence type="ECO:0000256" key="11">
    <source>
        <dbReference type="ARBA" id="ARBA00022989"/>
    </source>
</evidence>
<dbReference type="CDD" id="cd06225">
    <property type="entry name" value="HAMP"/>
    <property type="match status" value="1"/>
</dbReference>
<accession>A0A1M4T7D9</accession>
<name>A0A1M4T7D9_9CLOT</name>
<feature type="domain" description="Histidine kinase" evidence="17">
    <location>
        <begin position="522"/>
        <end position="735"/>
    </location>
</feature>
<dbReference type="CDD" id="cd00082">
    <property type="entry name" value="HisKA"/>
    <property type="match status" value="1"/>
</dbReference>
<dbReference type="InterPro" id="IPR036097">
    <property type="entry name" value="HisK_dim/P_sf"/>
</dbReference>
<dbReference type="SMART" id="SM00387">
    <property type="entry name" value="HATPase_c"/>
    <property type="match status" value="1"/>
</dbReference>
<evidence type="ECO:0000256" key="7">
    <source>
        <dbReference type="ARBA" id="ARBA00022692"/>
    </source>
</evidence>
<evidence type="ECO:0000256" key="8">
    <source>
        <dbReference type="ARBA" id="ARBA00022741"/>
    </source>
</evidence>
<reference evidence="19 20" key="1">
    <citation type="submission" date="2016-11" db="EMBL/GenBank/DDBJ databases">
        <authorList>
            <person name="Jaros S."/>
            <person name="Januszkiewicz K."/>
            <person name="Wedrychowicz H."/>
        </authorList>
    </citation>
    <scope>NUCLEOTIDE SEQUENCE [LARGE SCALE GENOMIC DNA]</scope>
    <source>
        <strain evidence="19 20">DSM 2631</strain>
    </source>
</reference>
<dbReference type="FunFam" id="1.10.287.130:FF:000001">
    <property type="entry name" value="Two-component sensor histidine kinase"/>
    <property type="match status" value="1"/>
</dbReference>
<feature type="transmembrane region" description="Helical" evidence="15">
    <location>
        <begin position="435"/>
        <end position="455"/>
    </location>
</feature>
<evidence type="ECO:0000256" key="14">
    <source>
        <dbReference type="SAM" id="Coils"/>
    </source>
</evidence>
<evidence type="ECO:0000256" key="4">
    <source>
        <dbReference type="ARBA" id="ARBA00022475"/>
    </source>
</evidence>
<protein>
    <recommendedName>
        <fullName evidence="3">histidine kinase</fullName>
        <ecNumber evidence="3">2.7.13.3</ecNumber>
    </recommendedName>
</protein>
<evidence type="ECO:0000256" key="16">
    <source>
        <dbReference type="SAM" id="SignalP"/>
    </source>
</evidence>
<proteinExistence type="predicted"/>
<evidence type="ECO:0000256" key="15">
    <source>
        <dbReference type="SAM" id="Phobius"/>
    </source>
</evidence>
<dbReference type="GO" id="GO:0005524">
    <property type="term" value="F:ATP binding"/>
    <property type="evidence" value="ECO:0007669"/>
    <property type="project" value="UniProtKB-KW"/>
</dbReference>
<gene>
    <name evidence="19" type="ORF">SAMN05443638_10255</name>
</gene>
<dbReference type="GO" id="GO:0000155">
    <property type="term" value="F:phosphorelay sensor kinase activity"/>
    <property type="evidence" value="ECO:0007669"/>
    <property type="project" value="InterPro"/>
</dbReference>
<evidence type="ECO:0000256" key="1">
    <source>
        <dbReference type="ARBA" id="ARBA00000085"/>
    </source>
</evidence>
<evidence type="ECO:0000313" key="20">
    <source>
        <dbReference type="Proteomes" id="UP000184035"/>
    </source>
</evidence>
<keyword evidence="9 19" id="KW-0418">Kinase</keyword>
<evidence type="ECO:0000256" key="2">
    <source>
        <dbReference type="ARBA" id="ARBA00004651"/>
    </source>
</evidence>